<keyword evidence="5 7" id="KW-0251">Elongation factor</keyword>
<sequence length="192" mass="21606">MASTSDIRNGMCIEMNNDTFIVVEFQHVKPGKGAAFVRTKLKSLTTGRVLDHTIPAGHKVDDVRVERRKFQFLYSDEDVDGKKYHFMNSETYEQTFLREAMIENPGLLKEGTEVDILYHAVNETALTLEMPQYIILEVTYAEPGVKGDTATNTLKPATVETGAEVRVPLFINVGDKVKVDTKTGAYMERVKQ</sequence>
<comment type="similarity">
    <text evidence="3 7 9">Belongs to the elongation factor P family.</text>
</comment>
<name>A0A2D0NA90_FLAN2</name>
<dbReference type="InterPro" id="IPR020599">
    <property type="entry name" value="Transl_elong_fac_P/YeiP"/>
</dbReference>
<accession>A0A2D0NA90</accession>
<evidence type="ECO:0000256" key="2">
    <source>
        <dbReference type="ARBA" id="ARBA00004815"/>
    </source>
</evidence>
<dbReference type="CDD" id="cd05794">
    <property type="entry name" value="S1_EF-P_repeat_2"/>
    <property type="match status" value="1"/>
</dbReference>
<comment type="pathway">
    <text evidence="2 7">Protein biosynthesis; polypeptide chain elongation.</text>
</comment>
<dbReference type="UniPathway" id="UPA00345"/>
<dbReference type="InterPro" id="IPR014722">
    <property type="entry name" value="Rib_uL2_dom2"/>
</dbReference>
<dbReference type="SUPFAM" id="SSF50249">
    <property type="entry name" value="Nucleic acid-binding proteins"/>
    <property type="match status" value="2"/>
</dbReference>
<dbReference type="RefSeq" id="WP_099151626.1">
    <property type="nucleotide sequence ID" value="NZ_PDUD01000023.1"/>
</dbReference>
<proteinExistence type="inferred from homology"/>
<dbReference type="InterPro" id="IPR013185">
    <property type="entry name" value="Transl_elong_KOW-like"/>
</dbReference>
<dbReference type="GO" id="GO:0043043">
    <property type="term" value="P:peptide biosynthetic process"/>
    <property type="evidence" value="ECO:0007669"/>
    <property type="project" value="InterPro"/>
</dbReference>
<dbReference type="PANTHER" id="PTHR30053">
    <property type="entry name" value="ELONGATION FACTOR P"/>
    <property type="match status" value="1"/>
</dbReference>
<evidence type="ECO:0000259" key="11">
    <source>
        <dbReference type="SMART" id="SM01185"/>
    </source>
</evidence>
<dbReference type="EMBL" id="PDUD01000023">
    <property type="protein sequence ID" value="PHN05079.1"/>
    <property type="molecule type" value="Genomic_DNA"/>
</dbReference>
<comment type="function">
    <text evidence="7">Involved in peptide bond synthesis. Stimulates efficient translation and peptide-bond synthesis on native or reconstituted 70S ribosomes in vitro. Probably functions indirectly by altering the affinity of the ribosome for aminoacyl-tRNA, thus increasing their reactivity as acceptors for peptidyl transferase.</text>
</comment>
<keyword evidence="4 7" id="KW-0963">Cytoplasm</keyword>
<dbReference type="Pfam" id="PF09285">
    <property type="entry name" value="Elong-fact-P_C"/>
    <property type="match status" value="1"/>
</dbReference>
<comment type="subcellular location">
    <subcellularLocation>
        <location evidence="1 7">Cytoplasm</location>
    </subcellularLocation>
</comment>
<gene>
    <name evidence="7 12" type="primary">efp</name>
    <name evidence="12" type="ORF">CRP01_18820</name>
</gene>
<keyword evidence="13" id="KW-1185">Reference proteome</keyword>
<dbReference type="PROSITE" id="PS01275">
    <property type="entry name" value="EFP"/>
    <property type="match status" value="1"/>
</dbReference>
<dbReference type="InterPro" id="IPR008991">
    <property type="entry name" value="Translation_prot_SH3-like_sf"/>
</dbReference>
<dbReference type="InterPro" id="IPR011768">
    <property type="entry name" value="Transl_elongation_fac_P"/>
</dbReference>
<evidence type="ECO:0000256" key="3">
    <source>
        <dbReference type="ARBA" id="ARBA00009479"/>
    </source>
</evidence>
<dbReference type="Pfam" id="PF01132">
    <property type="entry name" value="EFP"/>
    <property type="match status" value="1"/>
</dbReference>
<evidence type="ECO:0000313" key="13">
    <source>
        <dbReference type="Proteomes" id="UP000223913"/>
    </source>
</evidence>
<dbReference type="Gene3D" id="2.30.30.30">
    <property type="match status" value="1"/>
</dbReference>
<dbReference type="InterPro" id="IPR013852">
    <property type="entry name" value="Transl_elong_P/YeiP_CS"/>
</dbReference>
<evidence type="ECO:0000256" key="1">
    <source>
        <dbReference type="ARBA" id="ARBA00004496"/>
    </source>
</evidence>
<evidence type="ECO:0000256" key="9">
    <source>
        <dbReference type="RuleBase" id="RU004389"/>
    </source>
</evidence>
<dbReference type="FunFam" id="2.40.50.140:FF:000004">
    <property type="entry name" value="Elongation factor P"/>
    <property type="match status" value="1"/>
</dbReference>
<reference evidence="12 13" key="1">
    <citation type="submission" date="2017-10" db="EMBL/GenBank/DDBJ databases">
        <title>The draft genome sequence of Lewinella nigricans NBRC 102662.</title>
        <authorList>
            <person name="Wang K."/>
        </authorList>
    </citation>
    <scope>NUCLEOTIDE SEQUENCE [LARGE SCALE GENOMIC DNA]</scope>
    <source>
        <strain evidence="12 13">NBRC 102662</strain>
    </source>
</reference>
<dbReference type="HAMAP" id="MF_00141">
    <property type="entry name" value="EF_P"/>
    <property type="match status" value="1"/>
</dbReference>
<evidence type="ECO:0000259" key="10">
    <source>
        <dbReference type="SMART" id="SM00841"/>
    </source>
</evidence>
<dbReference type="FunFam" id="2.30.30.30:FF:000003">
    <property type="entry name" value="Elongation factor P"/>
    <property type="match status" value="1"/>
</dbReference>
<evidence type="ECO:0000256" key="5">
    <source>
        <dbReference type="ARBA" id="ARBA00022768"/>
    </source>
</evidence>
<dbReference type="InterPro" id="IPR015365">
    <property type="entry name" value="Elong-fact-P_C"/>
</dbReference>
<organism evidence="12 13">
    <name type="scientific">Flavilitoribacter nigricans (strain ATCC 23147 / DSM 23189 / NBRC 102662 / NCIMB 1420 / SS-2)</name>
    <name type="common">Lewinella nigricans</name>
    <dbReference type="NCBI Taxonomy" id="1122177"/>
    <lineage>
        <taxon>Bacteria</taxon>
        <taxon>Pseudomonadati</taxon>
        <taxon>Bacteroidota</taxon>
        <taxon>Saprospiria</taxon>
        <taxon>Saprospirales</taxon>
        <taxon>Lewinellaceae</taxon>
        <taxon>Flavilitoribacter</taxon>
    </lineage>
</organism>
<dbReference type="PANTHER" id="PTHR30053:SF12">
    <property type="entry name" value="ELONGATION FACTOR P (EF-P) FAMILY PROTEIN"/>
    <property type="match status" value="1"/>
</dbReference>
<comment type="caution">
    <text evidence="12">The sequence shown here is derived from an EMBL/GenBank/DDBJ whole genome shotgun (WGS) entry which is preliminary data.</text>
</comment>
<evidence type="ECO:0000256" key="8">
    <source>
        <dbReference type="NCBIfam" id="TIGR00038"/>
    </source>
</evidence>
<dbReference type="AlphaFoldDB" id="A0A2D0NA90"/>
<evidence type="ECO:0000256" key="6">
    <source>
        <dbReference type="ARBA" id="ARBA00022917"/>
    </source>
</evidence>
<dbReference type="PIRSF" id="PIRSF005901">
    <property type="entry name" value="EF-P"/>
    <property type="match status" value="1"/>
</dbReference>
<dbReference type="NCBIfam" id="NF001810">
    <property type="entry name" value="PRK00529.1"/>
    <property type="match status" value="1"/>
</dbReference>
<dbReference type="SMART" id="SM00841">
    <property type="entry name" value="Elong-fact-P_C"/>
    <property type="match status" value="1"/>
</dbReference>
<evidence type="ECO:0000256" key="4">
    <source>
        <dbReference type="ARBA" id="ARBA00022490"/>
    </source>
</evidence>
<dbReference type="Pfam" id="PF08207">
    <property type="entry name" value="EFP_N"/>
    <property type="match status" value="1"/>
</dbReference>
<dbReference type="OrthoDB" id="9801844at2"/>
<dbReference type="Gene3D" id="2.40.50.140">
    <property type="entry name" value="Nucleic acid-binding proteins"/>
    <property type="match status" value="2"/>
</dbReference>
<dbReference type="Proteomes" id="UP000223913">
    <property type="component" value="Unassembled WGS sequence"/>
</dbReference>
<dbReference type="SMART" id="SM01185">
    <property type="entry name" value="EFP"/>
    <property type="match status" value="1"/>
</dbReference>
<dbReference type="InterPro" id="IPR001059">
    <property type="entry name" value="Transl_elong_P/YeiP_cen"/>
</dbReference>
<dbReference type="GO" id="GO:0005829">
    <property type="term" value="C:cytosol"/>
    <property type="evidence" value="ECO:0007669"/>
    <property type="project" value="UniProtKB-ARBA"/>
</dbReference>
<evidence type="ECO:0000313" key="12">
    <source>
        <dbReference type="EMBL" id="PHN05079.1"/>
    </source>
</evidence>
<dbReference type="InterPro" id="IPR012340">
    <property type="entry name" value="NA-bd_OB-fold"/>
</dbReference>
<feature type="domain" description="Elongation factor P C-terminal" evidence="10">
    <location>
        <begin position="134"/>
        <end position="189"/>
    </location>
</feature>
<dbReference type="GO" id="GO:0003746">
    <property type="term" value="F:translation elongation factor activity"/>
    <property type="evidence" value="ECO:0007669"/>
    <property type="project" value="UniProtKB-UniRule"/>
</dbReference>
<feature type="domain" description="Translation elongation factor P/YeiP central" evidence="11">
    <location>
        <begin position="67"/>
        <end position="126"/>
    </location>
</feature>
<dbReference type="SUPFAM" id="SSF50104">
    <property type="entry name" value="Translation proteins SH3-like domain"/>
    <property type="match status" value="1"/>
</dbReference>
<evidence type="ECO:0000256" key="7">
    <source>
        <dbReference type="HAMAP-Rule" id="MF_00141"/>
    </source>
</evidence>
<dbReference type="NCBIfam" id="TIGR00038">
    <property type="entry name" value="efp"/>
    <property type="match status" value="1"/>
</dbReference>
<protein>
    <recommendedName>
        <fullName evidence="7 8">Elongation factor P</fullName>
        <shortName evidence="7">EF-P</shortName>
    </recommendedName>
</protein>
<keyword evidence="6 7" id="KW-0648">Protein biosynthesis</keyword>